<comment type="caution">
    <text evidence="10">The sequence shown here is derived from an EMBL/GenBank/DDBJ whole genome shotgun (WGS) entry which is preliminary data.</text>
</comment>
<evidence type="ECO:0000313" key="11">
    <source>
        <dbReference type="Proteomes" id="UP000294546"/>
    </source>
</evidence>
<evidence type="ECO:0000313" key="10">
    <source>
        <dbReference type="EMBL" id="TCK09559.1"/>
    </source>
</evidence>
<keyword evidence="3" id="KW-0436">Ligase</keyword>
<evidence type="ECO:0000256" key="5">
    <source>
        <dbReference type="ARBA" id="ARBA00026121"/>
    </source>
</evidence>
<dbReference type="OrthoDB" id="9761989at2"/>
<dbReference type="GO" id="GO:0016020">
    <property type="term" value="C:membrane"/>
    <property type="evidence" value="ECO:0007669"/>
    <property type="project" value="UniProtKB-SubCell"/>
</dbReference>
<evidence type="ECO:0000256" key="1">
    <source>
        <dbReference type="ARBA" id="ARBA00004170"/>
    </source>
</evidence>
<comment type="pathway">
    <text evidence="2">Lipid metabolism; fatty acid beta-oxidation.</text>
</comment>
<dbReference type="InterPro" id="IPR025110">
    <property type="entry name" value="AMP-bd_C"/>
</dbReference>
<dbReference type="PROSITE" id="PS00455">
    <property type="entry name" value="AMP_BINDING"/>
    <property type="match status" value="1"/>
</dbReference>
<evidence type="ECO:0000259" key="9">
    <source>
        <dbReference type="Pfam" id="PF13193"/>
    </source>
</evidence>
<feature type="domain" description="AMP-binding enzyme C-terminal" evidence="9">
    <location>
        <begin position="443"/>
        <end position="517"/>
    </location>
</feature>
<comment type="subcellular location">
    <subcellularLocation>
        <location evidence="1">Membrane</location>
        <topology evidence="1">Peripheral membrane protein</topology>
    </subcellularLocation>
</comment>
<sequence length="546" mass="60171">MSQTLDGLVSELAKRQGDRPAFGHLGKSLTYTEVDVLSRRFAAWLQHCTDLRPGDRLAIQLPNCIQYPVALFGALRAGLVVVNTNPLYGEEELKRQLQDSGARALLVYEPLSGPASRVLDETVIEYVLTTQIGDLHTGWRRWGLNACAHYRRRGGRRMRGGTPLTEVLKPETGRHWVPPDAAELALLQYTGGTTGPAKGAMLTHASLLANIEQLRQRLQEVDSGAGLTLLQPLPMYHIYSFVLVMLMFSQGNYVELIPDPHDAKGLAKAFERVKPSCFAGINPLFIALCQKPEFSQLDFSSLKLTISGGMALTESAARRWQEVTGCAVTEGYGLTECSPVVSVARPGMERIGSAGAPLAGTDVRVVDDQGAALPSGESGEIQVRGPQLMQGYWGSDNADEQRHADGWLATGDIGQIDDVGEIHIIDRRKEMINVSGFKVYPSELENLISAHPDILECAVIGLPDEEKGEFIKLYVVSNNPRLTTRGVREYCRERLTSYKVPRSVEFRHDLPRNSIGKVMRRTLREEAIHELGLDQRPDSQQAGRLG</sequence>
<dbReference type="SUPFAM" id="SSF56801">
    <property type="entry name" value="Acetyl-CoA synthetase-like"/>
    <property type="match status" value="1"/>
</dbReference>
<dbReference type="CDD" id="cd05936">
    <property type="entry name" value="FC-FACS_FadD_like"/>
    <property type="match status" value="1"/>
</dbReference>
<dbReference type="AlphaFoldDB" id="A0A4R1GTF1"/>
<dbReference type="Pfam" id="PF13193">
    <property type="entry name" value="AMP-binding_C"/>
    <property type="match status" value="1"/>
</dbReference>
<dbReference type="InterPro" id="IPR020845">
    <property type="entry name" value="AMP-binding_CS"/>
</dbReference>
<dbReference type="InterPro" id="IPR045851">
    <property type="entry name" value="AMP-bd_C_sf"/>
</dbReference>
<proteinExistence type="predicted"/>
<reference evidence="10 11" key="1">
    <citation type="submission" date="2019-03" db="EMBL/GenBank/DDBJ databases">
        <title>Genomic Encyclopedia of Archaeal and Bacterial Type Strains, Phase II (KMG-II): from individual species to whole genera.</title>
        <authorList>
            <person name="Goeker M."/>
        </authorList>
    </citation>
    <scope>NUCLEOTIDE SEQUENCE [LARGE SCALE GENOMIC DNA]</scope>
    <source>
        <strain evidence="10 11">DSM 27697</strain>
    </source>
</reference>
<dbReference type="EC" id="6.2.1.3" evidence="5"/>
<evidence type="ECO:0000256" key="6">
    <source>
        <dbReference type="ARBA" id="ARBA00039545"/>
    </source>
</evidence>
<evidence type="ECO:0000256" key="2">
    <source>
        <dbReference type="ARBA" id="ARBA00005005"/>
    </source>
</evidence>
<keyword evidence="11" id="KW-1185">Reference proteome</keyword>
<evidence type="ECO:0000256" key="7">
    <source>
        <dbReference type="ARBA" id="ARBA00042773"/>
    </source>
</evidence>
<dbReference type="PANTHER" id="PTHR43767:SF8">
    <property type="entry name" value="LONG-CHAIN-FATTY-ACID--COA LIGASE"/>
    <property type="match status" value="1"/>
</dbReference>
<evidence type="ECO:0000259" key="8">
    <source>
        <dbReference type="Pfam" id="PF00501"/>
    </source>
</evidence>
<evidence type="ECO:0000256" key="3">
    <source>
        <dbReference type="ARBA" id="ARBA00022598"/>
    </source>
</evidence>
<dbReference type="RefSeq" id="WP_132290058.1">
    <property type="nucleotide sequence ID" value="NZ_SMFU01000007.1"/>
</dbReference>
<dbReference type="EMBL" id="SMFU01000007">
    <property type="protein sequence ID" value="TCK09559.1"/>
    <property type="molecule type" value="Genomic_DNA"/>
</dbReference>
<keyword evidence="4" id="KW-0472">Membrane</keyword>
<dbReference type="Proteomes" id="UP000294546">
    <property type="component" value="Unassembled WGS sequence"/>
</dbReference>
<accession>A0A4R1GTF1</accession>
<dbReference type="Pfam" id="PF00501">
    <property type="entry name" value="AMP-binding"/>
    <property type="match status" value="1"/>
</dbReference>
<dbReference type="InterPro" id="IPR050237">
    <property type="entry name" value="ATP-dep_AMP-bd_enzyme"/>
</dbReference>
<organism evidence="10 11">
    <name type="scientific">Marinobacterium mangrovicola</name>
    <dbReference type="NCBI Taxonomy" id="1476959"/>
    <lineage>
        <taxon>Bacteria</taxon>
        <taxon>Pseudomonadati</taxon>
        <taxon>Pseudomonadota</taxon>
        <taxon>Gammaproteobacteria</taxon>
        <taxon>Oceanospirillales</taxon>
        <taxon>Oceanospirillaceae</taxon>
        <taxon>Marinobacterium</taxon>
    </lineage>
</organism>
<dbReference type="GO" id="GO:0004467">
    <property type="term" value="F:long-chain fatty acid-CoA ligase activity"/>
    <property type="evidence" value="ECO:0007669"/>
    <property type="project" value="UniProtKB-EC"/>
</dbReference>
<protein>
    <recommendedName>
        <fullName evidence="6">Long-chain-fatty-acid--CoA ligase</fullName>
        <ecNumber evidence="5">6.2.1.3</ecNumber>
    </recommendedName>
    <alternativeName>
        <fullName evidence="7">Long-chain acyl-CoA synthetase</fullName>
    </alternativeName>
</protein>
<name>A0A4R1GTF1_9GAMM</name>
<feature type="domain" description="AMP-dependent synthetase/ligase" evidence="8">
    <location>
        <begin position="12"/>
        <end position="393"/>
    </location>
</feature>
<dbReference type="InterPro" id="IPR000873">
    <property type="entry name" value="AMP-dep_synth/lig_dom"/>
</dbReference>
<dbReference type="Gene3D" id="3.30.300.30">
    <property type="match status" value="1"/>
</dbReference>
<evidence type="ECO:0000256" key="4">
    <source>
        <dbReference type="ARBA" id="ARBA00023136"/>
    </source>
</evidence>
<dbReference type="InterPro" id="IPR042099">
    <property type="entry name" value="ANL_N_sf"/>
</dbReference>
<gene>
    <name evidence="10" type="ORF">CLV83_1669</name>
</gene>
<dbReference type="Gene3D" id="3.40.50.12780">
    <property type="entry name" value="N-terminal domain of ligase-like"/>
    <property type="match status" value="1"/>
</dbReference>
<dbReference type="PANTHER" id="PTHR43767">
    <property type="entry name" value="LONG-CHAIN-FATTY-ACID--COA LIGASE"/>
    <property type="match status" value="1"/>
</dbReference>